<sequence>MKTYIKPSMRVYDILFPSHLLGDSTTKSGNTLQNDKGLVHNHTEEDIIQLSKEDMFSSFSNSASDSEWDK</sequence>
<comment type="caution">
    <text evidence="1">The sequence shown here is derived from an EMBL/GenBank/DDBJ whole genome shotgun (WGS) entry which is preliminary data.</text>
</comment>
<evidence type="ECO:0000313" key="1">
    <source>
        <dbReference type="EMBL" id="SHG13086.1"/>
    </source>
</evidence>
<organism evidence="1 2">
    <name type="scientific">Prevotella scopos JCM 17725</name>
    <dbReference type="NCBI Taxonomy" id="1236518"/>
    <lineage>
        <taxon>Bacteria</taxon>
        <taxon>Pseudomonadati</taxon>
        <taxon>Bacteroidota</taxon>
        <taxon>Bacteroidia</taxon>
        <taxon>Bacteroidales</taxon>
        <taxon>Prevotellaceae</taxon>
        <taxon>Prevotella</taxon>
    </lineage>
</organism>
<dbReference type="RefSeq" id="WP_025839964.1">
    <property type="nucleotide sequence ID" value="NZ_BAKP01000079.1"/>
</dbReference>
<proteinExistence type="predicted"/>
<gene>
    <name evidence="1" type="ORF">SAMN05444364_14021</name>
</gene>
<dbReference type="EMBL" id="FQWA01000040">
    <property type="protein sequence ID" value="SHG13086.1"/>
    <property type="molecule type" value="Genomic_DNA"/>
</dbReference>
<accession>A0AAX2F704</accession>
<dbReference type="AlphaFoldDB" id="A0AAX2F704"/>
<dbReference type="Proteomes" id="UP000184105">
    <property type="component" value="Unassembled WGS sequence"/>
</dbReference>
<name>A0AAX2F704_9BACT</name>
<evidence type="ECO:0000313" key="2">
    <source>
        <dbReference type="Proteomes" id="UP000184105"/>
    </source>
</evidence>
<keyword evidence="2" id="KW-1185">Reference proteome</keyword>
<reference evidence="1 2" key="1">
    <citation type="submission" date="2016-11" db="EMBL/GenBank/DDBJ databases">
        <authorList>
            <person name="Varghese N."/>
            <person name="Submissions S."/>
        </authorList>
    </citation>
    <scope>NUCLEOTIDE SEQUENCE [LARGE SCALE GENOMIC DNA]</scope>
    <source>
        <strain evidence="1 2">DSM 22613</strain>
    </source>
</reference>
<protein>
    <submittedName>
        <fullName evidence="1">Uncharacterized protein</fullName>
    </submittedName>
</protein>